<dbReference type="CDD" id="cd13604">
    <property type="entry name" value="PBP2_TRAP_ketoacid_lactate_like"/>
    <property type="match status" value="1"/>
</dbReference>
<dbReference type="InterPro" id="IPR006311">
    <property type="entry name" value="TAT_signal"/>
</dbReference>
<feature type="binding site" evidence="2">
    <location>
        <position position="165"/>
    </location>
    <ligand>
        <name>substrate</name>
    </ligand>
</feature>
<dbReference type="PROSITE" id="PS51318">
    <property type="entry name" value="TAT"/>
    <property type="match status" value="1"/>
</dbReference>
<dbReference type="InterPro" id="IPR018389">
    <property type="entry name" value="DctP_fam"/>
</dbReference>
<dbReference type="RefSeq" id="WP_127638811.1">
    <property type="nucleotide sequence ID" value="NZ_RPMV01000032.1"/>
</dbReference>
<dbReference type="PANTHER" id="PTHR33376">
    <property type="match status" value="1"/>
</dbReference>
<feature type="binding site" evidence="3">
    <location>
        <position position="223"/>
    </location>
    <ligand>
        <name>substrate</name>
    </ligand>
</feature>
<dbReference type="InterPro" id="IPR038404">
    <property type="entry name" value="TRAP_DctP_sf"/>
</dbReference>
<dbReference type="NCBIfam" id="TIGR01409">
    <property type="entry name" value="TAT_signal_seq"/>
    <property type="match status" value="1"/>
</dbReference>
<feature type="binding site" evidence="2">
    <location>
        <position position="186"/>
    </location>
    <ligand>
        <name>substrate</name>
    </ligand>
</feature>
<organism evidence="4">
    <name type="scientific">Rhizobium meliloti</name>
    <name type="common">Ensifer meliloti</name>
    <name type="synonym">Sinorhizobium meliloti</name>
    <dbReference type="NCBI Taxonomy" id="382"/>
    <lineage>
        <taxon>Bacteria</taxon>
        <taxon>Pseudomonadati</taxon>
        <taxon>Pseudomonadota</taxon>
        <taxon>Alphaproteobacteria</taxon>
        <taxon>Hyphomicrobiales</taxon>
        <taxon>Rhizobiaceae</taxon>
        <taxon>Sinorhizobium/Ensifer group</taxon>
        <taxon>Sinorhizobium</taxon>
    </lineage>
</organism>
<dbReference type="GO" id="GO:0046872">
    <property type="term" value="F:metal ion binding"/>
    <property type="evidence" value="ECO:0007669"/>
    <property type="project" value="UniProtKB-KW"/>
</dbReference>
<dbReference type="InterPro" id="IPR026289">
    <property type="entry name" value="SBP_TakP-like"/>
</dbReference>
<keyword evidence="3" id="KW-0479">Metal-binding</keyword>
<dbReference type="AlphaFoldDB" id="A0A6A7ZK05"/>
<protein>
    <submittedName>
        <fullName evidence="4">Twin-arginine translocation signal domain-containing protein</fullName>
    </submittedName>
</protein>
<dbReference type="PANTHER" id="PTHR33376:SF5">
    <property type="entry name" value="EXTRACYTOPLASMIC SOLUTE RECEPTOR PROTEIN"/>
    <property type="match status" value="1"/>
</dbReference>
<evidence type="ECO:0000256" key="3">
    <source>
        <dbReference type="PIRSR" id="PIRSR039026-2"/>
    </source>
</evidence>
<dbReference type="PIRSF" id="PIRSF039026">
    <property type="entry name" value="SiaP"/>
    <property type="match status" value="1"/>
</dbReference>
<dbReference type="InterPro" id="IPR019546">
    <property type="entry name" value="TAT_signal_bac_arc"/>
</dbReference>
<proteinExistence type="predicted"/>
<accession>A0A6A7ZK05</accession>
<feature type="binding site" evidence="3">
    <location>
        <position position="224"/>
    </location>
    <ligand>
        <name>Na(+)</name>
        <dbReference type="ChEBI" id="CHEBI:29101"/>
    </ligand>
</feature>
<dbReference type="Gene3D" id="3.40.190.10">
    <property type="entry name" value="Periplasmic binding protein-like II"/>
    <property type="match status" value="1"/>
</dbReference>
<keyword evidence="1" id="KW-0732">Signal</keyword>
<reference evidence="4" key="1">
    <citation type="journal article" date="2013" name="Genome Biol.">
        <title>Comparative genomics of the core and accessory genomes of 48 Sinorhizobium strains comprising five genospecies.</title>
        <authorList>
            <person name="Sugawara M."/>
            <person name="Epstein B."/>
            <person name="Badgley B.D."/>
            <person name="Unno T."/>
            <person name="Xu L."/>
            <person name="Reese J."/>
            <person name="Gyaneshwar P."/>
            <person name="Denny R."/>
            <person name="Mudge J."/>
            <person name="Bharti A.K."/>
            <person name="Farmer A.D."/>
            <person name="May G.D."/>
            <person name="Woodward J.E."/>
            <person name="Medigue C."/>
            <person name="Vallenet D."/>
            <person name="Lajus A."/>
            <person name="Rouy Z."/>
            <person name="Martinez-Vaz B."/>
            <person name="Tiffin P."/>
            <person name="Young N.D."/>
            <person name="Sadowsky M.J."/>
        </authorList>
    </citation>
    <scope>NUCLEOTIDE SEQUENCE</scope>
    <source>
        <strain evidence="4">M30</strain>
    </source>
</reference>
<dbReference type="Gene3D" id="3.40.190.170">
    <property type="entry name" value="Bacterial extracellular solute-binding protein, family 7"/>
    <property type="match status" value="1"/>
</dbReference>
<dbReference type="EMBL" id="WISP01000044">
    <property type="protein sequence ID" value="MQW03186.1"/>
    <property type="molecule type" value="Genomic_DNA"/>
</dbReference>
<evidence type="ECO:0000256" key="2">
    <source>
        <dbReference type="PIRSR" id="PIRSR039026-1"/>
    </source>
</evidence>
<evidence type="ECO:0000256" key="1">
    <source>
        <dbReference type="ARBA" id="ARBA00022729"/>
    </source>
</evidence>
<dbReference type="GO" id="GO:0031317">
    <property type="term" value="C:tripartite ATP-independent periplasmic transporter complex"/>
    <property type="evidence" value="ECO:0007669"/>
    <property type="project" value="InterPro"/>
</dbReference>
<dbReference type="Pfam" id="PF03480">
    <property type="entry name" value="DctP"/>
    <property type="match status" value="1"/>
</dbReference>
<gene>
    <name evidence="4" type="ORF">GHK45_04990</name>
</gene>
<name>A0A6A7ZK05_RHIML</name>
<comment type="caution">
    <text evidence="4">The sequence shown here is derived from an EMBL/GenBank/DDBJ whole genome shotgun (WGS) entry which is preliminary data.</text>
</comment>
<sequence>MKHRAESGGTSRRRFLRGAAAAGAAMAAAPRIVRAQGPVSMRWQSTWPSKDIFHEFALDFAKKVNDMTGGDLKIEVLPAGAVVPAFGLLDAVSEGTLDGGHGVMVYHYGKQTALALWGSGPGFAMDANMMLAWHKYGGGRDLLAKLYESIGANVVSFPYGPMPTQPLGWFKKPVAKAEDLQGLKFRTVGISIDVFTGLGAAVNALPGGEIVAALDRGLLDAAEFNNASSDRLLGFPDVSKICMLQGYHQNAETFEILFNKGKFDGLPDQMKAIISNAVDAASADMAWKAIDRYSTDYREMQTADQVKFYKTPEAILKRQLEVYDEVVKKKSAENPVFKEVLQSQIAFAERATRWEQDTVVNRRMAFDHYFGRDGVAKSL</sequence>
<evidence type="ECO:0000313" key="4">
    <source>
        <dbReference type="EMBL" id="MQW03186.1"/>
    </source>
</evidence>
<feature type="binding site" evidence="3">
    <location>
        <position position="249"/>
    </location>
    <ligand>
        <name>substrate</name>
    </ligand>
</feature>
<dbReference type="GO" id="GO:0055085">
    <property type="term" value="P:transmembrane transport"/>
    <property type="evidence" value="ECO:0007669"/>
    <property type="project" value="InterPro"/>
</dbReference>